<evidence type="ECO:0000259" key="10">
    <source>
        <dbReference type="Pfam" id="PF12950"/>
    </source>
</evidence>
<feature type="region of interest" description="Disordered" evidence="8">
    <location>
        <begin position="43"/>
        <end position="70"/>
    </location>
</feature>
<dbReference type="InterPro" id="IPR002052">
    <property type="entry name" value="DNA_methylase_N6_adenine_CS"/>
</dbReference>
<dbReference type="Gene3D" id="3.40.50.150">
    <property type="entry name" value="Vaccinia Virus protein VP39"/>
    <property type="match status" value="1"/>
</dbReference>
<keyword evidence="4" id="KW-0949">S-adenosyl-L-methionine</keyword>
<organism evidence="11 12">
    <name type="scientific">Deinococcus radiophilus</name>
    <dbReference type="NCBI Taxonomy" id="32062"/>
    <lineage>
        <taxon>Bacteria</taxon>
        <taxon>Thermotogati</taxon>
        <taxon>Deinococcota</taxon>
        <taxon>Deinococci</taxon>
        <taxon>Deinococcales</taxon>
        <taxon>Deinococcaceae</taxon>
        <taxon>Deinococcus</taxon>
    </lineage>
</organism>
<dbReference type="GO" id="GO:0009007">
    <property type="term" value="F:site-specific DNA-methyltransferase (adenine-specific) activity"/>
    <property type="evidence" value="ECO:0007669"/>
    <property type="project" value="UniProtKB-EC"/>
</dbReference>
<evidence type="ECO:0000313" key="11">
    <source>
        <dbReference type="EMBL" id="RTR25307.1"/>
    </source>
</evidence>
<dbReference type="EMBL" id="RXPE01000031">
    <property type="protein sequence ID" value="RTR25307.1"/>
    <property type="molecule type" value="Genomic_DNA"/>
</dbReference>
<dbReference type="Proteomes" id="UP000277766">
    <property type="component" value="Unassembled WGS sequence"/>
</dbReference>
<dbReference type="Pfam" id="PF12950">
    <property type="entry name" value="TaqI_C"/>
    <property type="match status" value="1"/>
</dbReference>
<keyword evidence="12" id="KW-1185">Reference proteome</keyword>
<dbReference type="EC" id="2.1.1.72" evidence="1"/>
<evidence type="ECO:0000313" key="12">
    <source>
        <dbReference type="Proteomes" id="UP000277766"/>
    </source>
</evidence>
<evidence type="ECO:0000256" key="5">
    <source>
        <dbReference type="ARBA" id="ARBA00022747"/>
    </source>
</evidence>
<evidence type="ECO:0000256" key="6">
    <source>
        <dbReference type="ARBA" id="ARBA00023125"/>
    </source>
</evidence>
<evidence type="ECO:0000256" key="7">
    <source>
        <dbReference type="ARBA" id="ARBA00047942"/>
    </source>
</evidence>
<keyword evidence="2" id="KW-0489">Methyltransferase</keyword>
<accession>A0A431VQ29</accession>
<dbReference type="PROSITE" id="PS00092">
    <property type="entry name" value="N6_MTASE"/>
    <property type="match status" value="1"/>
</dbReference>
<dbReference type="Pfam" id="PF07669">
    <property type="entry name" value="Eco57I"/>
    <property type="match status" value="1"/>
</dbReference>
<feature type="domain" description="Type II methyltransferase M.TaqI-like" evidence="9">
    <location>
        <begin position="412"/>
        <end position="699"/>
    </location>
</feature>
<dbReference type="GO" id="GO:0032259">
    <property type="term" value="P:methylation"/>
    <property type="evidence" value="ECO:0007669"/>
    <property type="project" value="UniProtKB-KW"/>
</dbReference>
<protein>
    <recommendedName>
        <fullName evidence="1">site-specific DNA-methyltransferase (adenine-specific)</fullName>
        <ecNumber evidence="1">2.1.1.72</ecNumber>
    </recommendedName>
</protein>
<dbReference type="InterPro" id="IPR029063">
    <property type="entry name" value="SAM-dependent_MTases_sf"/>
</dbReference>
<evidence type="ECO:0000256" key="3">
    <source>
        <dbReference type="ARBA" id="ARBA00022679"/>
    </source>
</evidence>
<dbReference type="OrthoDB" id="9815272at2"/>
<dbReference type="RefSeq" id="WP_126352931.1">
    <property type="nucleotide sequence ID" value="NZ_CP086385.1"/>
</dbReference>
<feature type="domain" description="TaqI-like C-terminal specificity" evidence="10">
    <location>
        <begin position="836"/>
        <end position="998"/>
    </location>
</feature>
<evidence type="ECO:0000256" key="8">
    <source>
        <dbReference type="SAM" id="MobiDB-lite"/>
    </source>
</evidence>
<evidence type="ECO:0000259" key="9">
    <source>
        <dbReference type="Pfam" id="PF07669"/>
    </source>
</evidence>
<keyword evidence="5" id="KW-0680">Restriction system</keyword>
<dbReference type="GO" id="GO:0003677">
    <property type="term" value="F:DNA binding"/>
    <property type="evidence" value="ECO:0007669"/>
    <property type="project" value="UniProtKB-KW"/>
</dbReference>
<reference evidence="11 12" key="1">
    <citation type="submission" date="2018-12" db="EMBL/GenBank/DDBJ databases">
        <title>Deinococcus radiophilus ATCC 27603 genome sequencing and assembly.</title>
        <authorList>
            <person name="Maclea K.S."/>
            <person name="Maynard C.R."/>
        </authorList>
    </citation>
    <scope>NUCLEOTIDE SEQUENCE [LARGE SCALE GENOMIC DNA]</scope>
    <source>
        <strain evidence="11 12">ATCC 27603</strain>
    </source>
</reference>
<dbReference type="GO" id="GO:0009307">
    <property type="term" value="P:DNA restriction-modification system"/>
    <property type="evidence" value="ECO:0007669"/>
    <property type="project" value="UniProtKB-KW"/>
</dbReference>
<dbReference type="AlphaFoldDB" id="A0A431VQ29"/>
<gene>
    <name evidence="11" type="ORF">EJ104_11420</name>
</gene>
<dbReference type="InterPro" id="IPR050953">
    <property type="entry name" value="N4_N6_ade-DNA_methylase"/>
</dbReference>
<dbReference type="PRINTS" id="PR00507">
    <property type="entry name" value="N12N6MTFRASE"/>
</dbReference>
<comment type="caution">
    <text evidence="11">The sequence shown here is derived from an EMBL/GenBank/DDBJ whole genome shotgun (WGS) entry which is preliminary data.</text>
</comment>
<dbReference type="InterPro" id="IPR025931">
    <property type="entry name" value="TaqI_C"/>
</dbReference>
<dbReference type="PANTHER" id="PTHR33841">
    <property type="entry name" value="DNA METHYLTRANSFERASE YEEA-RELATED"/>
    <property type="match status" value="1"/>
</dbReference>
<keyword evidence="3" id="KW-0808">Transferase</keyword>
<evidence type="ECO:0000256" key="1">
    <source>
        <dbReference type="ARBA" id="ARBA00011900"/>
    </source>
</evidence>
<evidence type="ECO:0000256" key="2">
    <source>
        <dbReference type="ARBA" id="ARBA00022603"/>
    </source>
</evidence>
<proteinExistence type="predicted"/>
<sequence length="1061" mass="120333">MRDLHAATLRRVTEQFLKRPGEYLLTFATPAFDRLVFVKPRRERSADAEATTPKPSSGLKLGKLSIQPSRPTQHDLSVLREIAVGGTSPDPSAAHLKQITAFNVERVTRRFFEEYKRLFDHVRATIAAENPGARIGPHKRNLTGDSQSLHAFTQRLLGRIIFLYFIQKKGWLDGNQDFLPDLYRRATEHPGANFYRDALEPLFFEVLNTERGGQDSPFGSVPYLNGSLFEREYPLTTVLNLPNSLFDPKATGSILNVLGGYNFTVSESSSLEQEISLDPEMLGKVFENMMEEEEAAQSGTFYTPRSIVQFMAEETLTRYLSDHTGISQDRLLPLTADDSDPHDLTLAEAGQIIQALEGVRVLDPAVGTASMLVGFLNAMIRVRRSAEAKRGIHAAEGSPALAQWKRQYIQHSLYGVDIKHEAIEIARLRLWLSLVVDAQESEPLPNLDYKLMAGDGLLETVDGAPFIRVEQAVVGDEAAIADKARAIEAKHEEFFGEQRPEQRRVLRAEIQALERELFKADVDYRIKGLDSQIRLLDRQIADPHQAERTRGTLTKRRTALADNMGRLIDQKVKVWDEQEPLPFFLHNVHFAEVMRHENRSGNGGFDIVIGNPPYVSIGNMKATYKAALKQAFPDVESGRADLYVYFYQKGLNLLREGGRLAYITPNRFMKIDYGEGIRKVIADKATVEIVVDFGHIKVFDAHTFPAIVVLRKGEVKTGHVSIISEQSLRRQINRGAGGEIPLYVIREALQNFHISSRGLIEEIDVKFVGKEKWMIEDARLLNVLSKMMARGKPLSEIVSNKILSGIKTGLNEAFIIDKETRDMIIKNNPQSEMYVKPFLRGRDISRWSSKEANFYLIVFPTSHDETYKNSWSSLESKAAEKVFSEEHPQIYEILSLHREKLIKRGDKGKFWWELRPCSYYDSFTKPRISWGKYGSSPRFFYDIDSRLYVNTVYFLNTDKKWILSMLNSNLFLVYYRVFFNIVNTGFIEFIGQSVERLPFITPTPEQARRLEGFTDDSRLDELNALVYELYGLNAGEIALVEELTAGAYGGAGAEAASERED</sequence>
<dbReference type="InterPro" id="IPR011639">
    <property type="entry name" value="MethylTrfase_TaqI-like_dom"/>
</dbReference>
<comment type="catalytic activity">
    <reaction evidence="7">
        <text>a 2'-deoxyadenosine in DNA + S-adenosyl-L-methionine = an N(6)-methyl-2'-deoxyadenosine in DNA + S-adenosyl-L-homocysteine + H(+)</text>
        <dbReference type="Rhea" id="RHEA:15197"/>
        <dbReference type="Rhea" id="RHEA-COMP:12418"/>
        <dbReference type="Rhea" id="RHEA-COMP:12419"/>
        <dbReference type="ChEBI" id="CHEBI:15378"/>
        <dbReference type="ChEBI" id="CHEBI:57856"/>
        <dbReference type="ChEBI" id="CHEBI:59789"/>
        <dbReference type="ChEBI" id="CHEBI:90615"/>
        <dbReference type="ChEBI" id="CHEBI:90616"/>
        <dbReference type="EC" id="2.1.1.72"/>
    </reaction>
</comment>
<dbReference type="SUPFAM" id="SSF53335">
    <property type="entry name" value="S-adenosyl-L-methionine-dependent methyltransferases"/>
    <property type="match status" value="1"/>
</dbReference>
<name>A0A431VQ29_9DEIO</name>
<evidence type="ECO:0000256" key="4">
    <source>
        <dbReference type="ARBA" id="ARBA00022691"/>
    </source>
</evidence>
<dbReference type="PANTHER" id="PTHR33841:SF1">
    <property type="entry name" value="DNA METHYLTRANSFERASE A"/>
    <property type="match status" value="1"/>
</dbReference>
<keyword evidence="6" id="KW-0238">DNA-binding</keyword>